<gene>
    <name evidence="16" type="ORF">A5866_001206</name>
</gene>
<evidence type="ECO:0000256" key="13">
    <source>
        <dbReference type="ARBA" id="ARBA00049886"/>
    </source>
</evidence>
<dbReference type="SUPFAM" id="SSF53597">
    <property type="entry name" value="Dihydrofolate reductase-like"/>
    <property type="match status" value="1"/>
</dbReference>
<dbReference type="InterPro" id="IPR011549">
    <property type="entry name" value="RibD_C"/>
</dbReference>
<dbReference type="NCBIfam" id="TIGR00326">
    <property type="entry name" value="eubact_ribD"/>
    <property type="match status" value="1"/>
</dbReference>
<dbReference type="PANTHER" id="PTHR38011">
    <property type="entry name" value="DIHYDROFOLATE REDUCTASE FAMILY PROTEIN (AFU_ORTHOLOGUE AFUA_8G06820)"/>
    <property type="match status" value="1"/>
</dbReference>
<keyword evidence="6 14" id="KW-0686">Riboflavin biosynthesis</keyword>
<comment type="similarity">
    <text evidence="5 14">In the C-terminal section; belongs to the HTP reductase family.</text>
</comment>
<dbReference type="Pfam" id="PF00383">
    <property type="entry name" value="dCMP_cyt_deam_1"/>
    <property type="match status" value="1"/>
</dbReference>
<dbReference type="EC" id="1.1.1.193" evidence="14"/>
<dbReference type="CDD" id="cd01284">
    <property type="entry name" value="Riboflavin_deaminase-reductase"/>
    <property type="match status" value="1"/>
</dbReference>
<evidence type="ECO:0000256" key="5">
    <source>
        <dbReference type="ARBA" id="ARBA00007417"/>
    </source>
</evidence>
<dbReference type="InterPro" id="IPR002734">
    <property type="entry name" value="RibDG_C"/>
</dbReference>
<evidence type="ECO:0000313" key="17">
    <source>
        <dbReference type="Proteomes" id="UP000195080"/>
    </source>
</evidence>
<sequence>MHEIFMKLAIQEAKKGQGNTYTNPLVGAVIVSENNVLSKGAHLEYGQAHAEKNAIDLCKTPEKLLNSTIYVTLEPCNHYGKQPPCTQLILDSGIKNVVIGQLDPNPLVSGKGVKALRDHGIRVMIGILEKEVRNLNKNYNYFFEKQRPYVSLKLAMSLDGKISLRKKRLQISQQEVFERVHEERDNYHAILVGSETILIDDPQLLSTKKTKFSPIRIVMDRRGRLLDNFKQTIFKDSSAPVLIFTEATEYSNQLPEHVEVISQSAVTVPDVLNELYKRNIQSVYVEGGSIIHDTFLASHCWDEIICYLAPVILGGDSLSSISSKRMSHSITKLKFVDLEQIGNEFRIVGRRV</sequence>
<keyword evidence="14" id="KW-0378">Hydrolase</keyword>
<dbReference type="InterPro" id="IPR004794">
    <property type="entry name" value="Eubact_RibD"/>
</dbReference>
<evidence type="ECO:0000256" key="6">
    <source>
        <dbReference type="ARBA" id="ARBA00022619"/>
    </source>
</evidence>
<dbReference type="PANTHER" id="PTHR38011:SF7">
    <property type="entry name" value="2,5-DIAMINO-6-RIBOSYLAMINO-4(3H)-PYRIMIDINONE 5'-PHOSPHATE REDUCTASE"/>
    <property type="match status" value="1"/>
</dbReference>
<dbReference type="NCBIfam" id="TIGR00227">
    <property type="entry name" value="ribD_Cterm"/>
    <property type="match status" value="1"/>
</dbReference>
<dbReference type="SUPFAM" id="SSF53927">
    <property type="entry name" value="Cytidine deaminase-like"/>
    <property type="match status" value="1"/>
</dbReference>
<evidence type="ECO:0000256" key="9">
    <source>
        <dbReference type="ARBA" id="ARBA00022857"/>
    </source>
</evidence>
<dbReference type="InterPro" id="IPR024072">
    <property type="entry name" value="DHFR-like_dom_sf"/>
</dbReference>
<evidence type="ECO:0000256" key="11">
    <source>
        <dbReference type="ARBA" id="ARBA00023268"/>
    </source>
</evidence>
<evidence type="ECO:0000256" key="10">
    <source>
        <dbReference type="ARBA" id="ARBA00023002"/>
    </source>
</evidence>
<dbReference type="InterPro" id="IPR016192">
    <property type="entry name" value="APOBEC/CMP_deaminase_Zn-bd"/>
</dbReference>
<evidence type="ECO:0000256" key="4">
    <source>
        <dbReference type="ARBA" id="ARBA00005259"/>
    </source>
</evidence>
<dbReference type="EC" id="3.5.4.26" evidence="14"/>
<comment type="similarity">
    <text evidence="4 14">In the N-terminal section; belongs to the cytidine and deoxycytidylate deaminase family.</text>
</comment>
<evidence type="ECO:0000256" key="8">
    <source>
        <dbReference type="ARBA" id="ARBA00022833"/>
    </source>
</evidence>
<comment type="pathway">
    <text evidence="2 14">Cofactor biosynthesis; riboflavin biosynthesis; 5-amino-6-(D-ribitylamino)uracil from GTP: step 2/4.</text>
</comment>
<comment type="cofactor">
    <cofactor evidence="14">
        <name>Zn(2+)</name>
        <dbReference type="ChEBI" id="CHEBI:29105"/>
    </cofactor>
    <text evidence="14">Binds 1 zinc ion.</text>
</comment>
<dbReference type="Pfam" id="PF01872">
    <property type="entry name" value="RibD_C"/>
    <property type="match status" value="1"/>
</dbReference>
<accession>A0ABZ2T5I6</accession>
<evidence type="ECO:0000256" key="12">
    <source>
        <dbReference type="ARBA" id="ARBA00049861"/>
    </source>
</evidence>
<comment type="function">
    <text evidence="1 14">Converts 2,5-diamino-6-(ribosylamino)-4(3h)-pyrimidinone 5'-phosphate into 5-amino-6-(ribosylamino)-2,4(1h,3h)-pyrimidinedione 5'-phosphate.</text>
</comment>
<dbReference type="PROSITE" id="PS51747">
    <property type="entry name" value="CYT_DCMP_DEAMINASES_2"/>
    <property type="match status" value="1"/>
</dbReference>
<dbReference type="PROSITE" id="PS00903">
    <property type="entry name" value="CYT_DCMP_DEAMINASES_1"/>
    <property type="match status" value="1"/>
</dbReference>
<reference evidence="17" key="1">
    <citation type="submission" date="2017-05" db="EMBL/GenBank/DDBJ databases">
        <title>The Genome Sequence of EEnterococcus faecalis 9F2_4866.</title>
        <authorList>
            <consortium name="The Broad Institute Genomics Platform"/>
            <consortium name="The Broad Institute Genomic Center for Infectious Diseases"/>
            <person name="Earl A."/>
            <person name="Manson A."/>
            <person name="Schwartman J."/>
            <person name="Gilmore M."/>
            <person name="Abouelleil A."/>
            <person name="Cao P."/>
            <person name="Chapman S."/>
            <person name="Cusick C."/>
            <person name="Shea T."/>
            <person name="Young S."/>
            <person name="Neafsey D."/>
            <person name="Nusbaum C."/>
            <person name="Birren B."/>
        </authorList>
    </citation>
    <scope>NUCLEOTIDE SEQUENCE [LARGE SCALE GENOMIC DNA]</scope>
    <source>
        <strain evidence="17">12C11_DIV0727</strain>
    </source>
</reference>
<comment type="catalytic activity">
    <reaction evidence="13 14">
        <text>2,5-diamino-6-hydroxy-4-(5-phosphoribosylamino)-pyrimidine + H2O + H(+) = 5-amino-6-(5-phospho-D-ribosylamino)uracil + NH4(+)</text>
        <dbReference type="Rhea" id="RHEA:21868"/>
        <dbReference type="ChEBI" id="CHEBI:15377"/>
        <dbReference type="ChEBI" id="CHEBI:15378"/>
        <dbReference type="ChEBI" id="CHEBI:28938"/>
        <dbReference type="ChEBI" id="CHEBI:58453"/>
        <dbReference type="ChEBI" id="CHEBI:58614"/>
        <dbReference type="EC" id="3.5.4.26"/>
    </reaction>
</comment>
<dbReference type="RefSeq" id="WP_086278865.1">
    <property type="nucleotide sequence ID" value="NZ_CP147248.1"/>
</dbReference>
<feature type="domain" description="CMP/dCMP-type deaminase" evidence="15">
    <location>
        <begin position="1"/>
        <end position="124"/>
    </location>
</feature>
<dbReference type="Proteomes" id="UP000195080">
    <property type="component" value="Chromosome"/>
</dbReference>
<evidence type="ECO:0000259" key="15">
    <source>
        <dbReference type="PROSITE" id="PS51747"/>
    </source>
</evidence>
<keyword evidence="9 14" id="KW-0521">NADP</keyword>
<evidence type="ECO:0000256" key="1">
    <source>
        <dbReference type="ARBA" id="ARBA00002151"/>
    </source>
</evidence>
<dbReference type="Gene3D" id="3.40.140.10">
    <property type="entry name" value="Cytidine Deaminase, domain 2"/>
    <property type="match status" value="1"/>
</dbReference>
<organism evidence="16 17">
    <name type="scientific">Candidatus Enterococcus lemimoniae</name>
    <dbReference type="NCBI Taxonomy" id="1834167"/>
    <lineage>
        <taxon>Bacteria</taxon>
        <taxon>Bacillati</taxon>
        <taxon>Bacillota</taxon>
        <taxon>Bacilli</taxon>
        <taxon>Lactobacillales</taxon>
        <taxon>Enterococcaceae</taxon>
        <taxon>Enterococcus</taxon>
    </lineage>
</organism>
<name>A0ABZ2T5I6_9ENTE</name>
<keyword evidence="17" id="KW-1185">Reference proteome</keyword>
<evidence type="ECO:0000313" key="16">
    <source>
        <dbReference type="EMBL" id="WYJ86128.1"/>
    </source>
</evidence>
<reference evidence="16 17" key="2">
    <citation type="submission" date="2024-03" db="EMBL/GenBank/DDBJ databases">
        <title>The Genome Sequence of Enterococcus sp. DIV0727d.</title>
        <authorList>
            <consortium name="The Broad Institute Genomics Platform"/>
            <consortium name="The Broad Institute Microbial Omics Core"/>
            <consortium name="The Broad Institute Genomic Center for Infectious Diseases"/>
            <person name="Earl A."/>
            <person name="Manson A."/>
            <person name="Gilmore M."/>
            <person name="Schwartman J."/>
            <person name="Shea T."/>
            <person name="Abouelleil A."/>
            <person name="Cao P."/>
            <person name="Chapman S."/>
            <person name="Cusick C."/>
            <person name="Young S."/>
            <person name="Neafsey D."/>
            <person name="Nusbaum C."/>
            <person name="Birren B."/>
        </authorList>
    </citation>
    <scope>NUCLEOTIDE SEQUENCE [LARGE SCALE GENOMIC DNA]</scope>
    <source>
        <strain evidence="16 17">12C11_DIV0727</strain>
    </source>
</reference>
<dbReference type="PIRSF" id="PIRSF006769">
    <property type="entry name" value="RibD"/>
    <property type="match status" value="1"/>
</dbReference>
<comment type="pathway">
    <text evidence="3 14">Cofactor biosynthesis; riboflavin biosynthesis; 5-amino-6-(D-ribitylamino)uracil from GTP: step 3/4.</text>
</comment>
<keyword evidence="8 14" id="KW-0862">Zinc</keyword>
<comment type="catalytic activity">
    <reaction evidence="12 14">
        <text>5-amino-6-(5-phospho-D-ribitylamino)uracil + NADP(+) = 5-amino-6-(5-phospho-D-ribosylamino)uracil + NADPH + H(+)</text>
        <dbReference type="Rhea" id="RHEA:17845"/>
        <dbReference type="ChEBI" id="CHEBI:15378"/>
        <dbReference type="ChEBI" id="CHEBI:57783"/>
        <dbReference type="ChEBI" id="CHEBI:58349"/>
        <dbReference type="ChEBI" id="CHEBI:58421"/>
        <dbReference type="ChEBI" id="CHEBI:58453"/>
        <dbReference type="EC" id="1.1.1.193"/>
    </reaction>
</comment>
<evidence type="ECO:0000256" key="2">
    <source>
        <dbReference type="ARBA" id="ARBA00004882"/>
    </source>
</evidence>
<evidence type="ECO:0000256" key="7">
    <source>
        <dbReference type="ARBA" id="ARBA00022723"/>
    </source>
</evidence>
<dbReference type="InterPro" id="IPR050765">
    <property type="entry name" value="Riboflavin_Biosynth_HTPR"/>
</dbReference>
<keyword evidence="10 14" id="KW-0560">Oxidoreductase</keyword>
<dbReference type="InterPro" id="IPR016193">
    <property type="entry name" value="Cytidine_deaminase-like"/>
</dbReference>
<dbReference type="InterPro" id="IPR002125">
    <property type="entry name" value="CMP_dCMP_dom"/>
</dbReference>
<dbReference type="Gene3D" id="3.40.430.10">
    <property type="entry name" value="Dihydrofolate Reductase, subunit A"/>
    <property type="match status" value="1"/>
</dbReference>
<evidence type="ECO:0000256" key="3">
    <source>
        <dbReference type="ARBA" id="ARBA00004910"/>
    </source>
</evidence>
<proteinExistence type="inferred from homology"/>
<keyword evidence="11" id="KW-0511">Multifunctional enzyme</keyword>
<evidence type="ECO:0000256" key="14">
    <source>
        <dbReference type="PIRNR" id="PIRNR006769"/>
    </source>
</evidence>
<protein>
    <recommendedName>
        <fullName evidence="14">Riboflavin biosynthesis protein RibD</fullName>
    </recommendedName>
    <domain>
        <recommendedName>
            <fullName evidence="14">Diaminohydroxyphosphoribosylaminopyrimidine deaminase</fullName>
            <shortName evidence="14">DRAP deaminase</shortName>
            <ecNumber evidence="14">3.5.4.26</ecNumber>
        </recommendedName>
        <alternativeName>
            <fullName evidence="14">Riboflavin-specific deaminase</fullName>
        </alternativeName>
    </domain>
    <domain>
        <recommendedName>
            <fullName evidence="14">5-amino-6-(5-phosphoribosylamino)uracil reductase</fullName>
            <ecNumber evidence="14">1.1.1.193</ecNumber>
        </recommendedName>
        <alternativeName>
            <fullName evidence="14">HTP reductase</fullName>
        </alternativeName>
    </domain>
</protein>
<keyword evidence="7 14" id="KW-0479">Metal-binding</keyword>
<dbReference type="EMBL" id="CP147248">
    <property type="protein sequence ID" value="WYJ86128.1"/>
    <property type="molecule type" value="Genomic_DNA"/>
</dbReference>